<evidence type="ECO:0000313" key="3">
    <source>
        <dbReference type="WBParaSite" id="HPLM_0002034201-mRNA-1"/>
    </source>
</evidence>
<dbReference type="WBParaSite" id="HPLM_0002034201-mRNA-1">
    <property type="protein sequence ID" value="HPLM_0002034201-mRNA-1"/>
    <property type="gene ID" value="HPLM_0002034201"/>
</dbReference>
<keyword evidence="2" id="KW-1185">Reference proteome</keyword>
<organism evidence="3">
    <name type="scientific">Haemonchus placei</name>
    <name type="common">Barber's pole worm</name>
    <dbReference type="NCBI Taxonomy" id="6290"/>
    <lineage>
        <taxon>Eukaryota</taxon>
        <taxon>Metazoa</taxon>
        <taxon>Ecdysozoa</taxon>
        <taxon>Nematoda</taxon>
        <taxon>Chromadorea</taxon>
        <taxon>Rhabditida</taxon>
        <taxon>Rhabditina</taxon>
        <taxon>Rhabditomorpha</taxon>
        <taxon>Strongyloidea</taxon>
        <taxon>Trichostrongylidae</taxon>
        <taxon>Haemonchus</taxon>
    </lineage>
</organism>
<sequence length="105" mass="11176">MPSSDDPVNGAIFGEGESWANIAMIGIAFNRLPTAVKDSFSLDDKEALSSLKRCARAEVCERASLHTCVIAAEAAWRSAFPSLTCNTAESSNLERELSNGAVTEP</sequence>
<dbReference type="EMBL" id="UZAF01022106">
    <property type="protein sequence ID" value="VDO83096.1"/>
    <property type="molecule type" value="Genomic_DNA"/>
</dbReference>
<dbReference type="AlphaFoldDB" id="A0A0N4X7K0"/>
<dbReference type="Proteomes" id="UP000268014">
    <property type="component" value="Unassembled WGS sequence"/>
</dbReference>
<gene>
    <name evidence="1" type="ORF">HPLM_LOCUS20334</name>
</gene>
<accession>A0A0N4X7K0</accession>
<evidence type="ECO:0000313" key="2">
    <source>
        <dbReference type="Proteomes" id="UP000268014"/>
    </source>
</evidence>
<protein>
    <submittedName>
        <fullName evidence="1 3">Uncharacterized protein</fullName>
    </submittedName>
</protein>
<evidence type="ECO:0000313" key="1">
    <source>
        <dbReference type="EMBL" id="VDO83096.1"/>
    </source>
</evidence>
<reference evidence="3" key="1">
    <citation type="submission" date="2017-02" db="UniProtKB">
        <authorList>
            <consortium name="WormBaseParasite"/>
        </authorList>
    </citation>
    <scope>IDENTIFICATION</scope>
</reference>
<proteinExistence type="predicted"/>
<name>A0A0N4X7K0_HAEPC</name>
<reference evidence="1 2" key="2">
    <citation type="submission" date="2018-11" db="EMBL/GenBank/DDBJ databases">
        <authorList>
            <consortium name="Pathogen Informatics"/>
        </authorList>
    </citation>
    <scope>NUCLEOTIDE SEQUENCE [LARGE SCALE GENOMIC DNA]</scope>
    <source>
        <strain evidence="1 2">MHpl1</strain>
    </source>
</reference>